<evidence type="ECO:0000313" key="3">
    <source>
        <dbReference type="EMBL" id="KAL2822844.1"/>
    </source>
</evidence>
<dbReference type="Proteomes" id="UP001610334">
    <property type="component" value="Unassembled WGS sequence"/>
</dbReference>
<feature type="signal peptide" evidence="2">
    <location>
        <begin position="1"/>
        <end position="20"/>
    </location>
</feature>
<proteinExistence type="predicted"/>
<keyword evidence="4" id="KW-1185">Reference proteome</keyword>
<feature type="region of interest" description="Disordered" evidence="1">
    <location>
        <begin position="23"/>
        <end position="67"/>
    </location>
</feature>
<organism evidence="3 4">
    <name type="scientific">Aspergillus granulosus</name>
    <dbReference type="NCBI Taxonomy" id="176169"/>
    <lineage>
        <taxon>Eukaryota</taxon>
        <taxon>Fungi</taxon>
        <taxon>Dikarya</taxon>
        <taxon>Ascomycota</taxon>
        <taxon>Pezizomycotina</taxon>
        <taxon>Eurotiomycetes</taxon>
        <taxon>Eurotiomycetidae</taxon>
        <taxon>Eurotiales</taxon>
        <taxon>Aspergillaceae</taxon>
        <taxon>Aspergillus</taxon>
        <taxon>Aspergillus subgen. Nidulantes</taxon>
    </lineage>
</organism>
<protein>
    <submittedName>
        <fullName evidence="3">Uncharacterized protein</fullName>
    </submittedName>
</protein>
<comment type="caution">
    <text evidence="3">The sequence shown here is derived from an EMBL/GenBank/DDBJ whole genome shotgun (WGS) entry which is preliminary data.</text>
</comment>
<feature type="chain" id="PRO_5046582646" evidence="2">
    <location>
        <begin position="21"/>
        <end position="114"/>
    </location>
</feature>
<evidence type="ECO:0000256" key="2">
    <source>
        <dbReference type="SAM" id="SignalP"/>
    </source>
</evidence>
<sequence>MPFSFYSFGLFAALTAFVRALPTTPSPPSLDDLSSTGSSEVPEIPEIPGLPCKAPGNSDSESSSGSSFMGVGFSNTIDLGNLEELPTISTDFLAGSIQNYSTEGEDTDSDEEEE</sequence>
<dbReference type="EMBL" id="JBFXLT010000001">
    <property type="protein sequence ID" value="KAL2822844.1"/>
    <property type="molecule type" value="Genomic_DNA"/>
</dbReference>
<gene>
    <name evidence="3" type="ORF">BJX63DRAFT_375610</name>
</gene>
<evidence type="ECO:0000256" key="1">
    <source>
        <dbReference type="SAM" id="MobiDB-lite"/>
    </source>
</evidence>
<reference evidence="3 4" key="1">
    <citation type="submission" date="2024-07" db="EMBL/GenBank/DDBJ databases">
        <title>Section-level genome sequencing and comparative genomics of Aspergillus sections Usti and Cavernicolus.</title>
        <authorList>
            <consortium name="Lawrence Berkeley National Laboratory"/>
            <person name="Nybo J.L."/>
            <person name="Vesth T.C."/>
            <person name="Theobald S."/>
            <person name="Frisvad J.C."/>
            <person name="Larsen T.O."/>
            <person name="Kjaerboelling I."/>
            <person name="Rothschild-Mancinelli K."/>
            <person name="Lyhne E.K."/>
            <person name="Kogle M.E."/>
            <person name="Barry K."/>
            <person name="Clum A."/>
            <person name="Na H."/>
            <person name="Ledsgaard L."/>
            <person name="Lin J."/>
            <person name="Lipzen A."/>
            <person name="Kuo A."/>
            <person name="Riley R."/>
            <person name="Mondo S."/>
            <person name="Labutti K."/>
            <person name="Haridas S."/>
            <person name="Pangalinan J."/>
            <person name="Salamov A.A."/>
            <person name="Simmons B.A."/>
            <person name="Magnuson J.K."/>
            <person name="Chen J."/>
            <person name="Drula E."/>
            <person name="Henrissat B."/>
            <person name="Wiebenga A."/>
            <person name="Lubbers R.J."/>
            <person name="Gomes A.C."/>
            <person name="Makela M.R."/>
            <person name="Stajich J."/>
            <person name="Grigoriev I.V."/>
            <person name="Mortensen U.H."/>
            <person name="De Vries R.P."/>
            <person name="Baker S.E."/>
            <person name="Andersen M.R."/>
        </authorList>
    </citation>
    <scope>NUCLEOTIDE SEQUENCE [LARGE SCALE GENOMIC DNA]</scope>
    <source>
        <strain evidence="3 4">CBS 588.65</strain>
    </source>
</reference>
<name>A0ABR4I508_9EURO</name>
<accession>A0ABR4I508</accession>
<keyword evidence="2" id="KW-0732">Signal</keyword>
<feature type="compositionally biased region" description="Low complexity" evidence="1">
    <location>
        <begin position="29"/>
        <end position="39"/>
    </location>
</feature>
<feature type="compositionally biased region" description="Low complexity" evidence="1">
    <location>
        <begin position="56"/>
        <end position="67"/>
    </location>
</feature>
<evidence type="ECO:0000313" key="4">
    <source>
        <dbReference type="Proteomes" id="UP001610334"/>
    </source>
</evidence>